<keyword evidence="4" id="KW-0997">Cell inner membrane</keyword>
<evidence type="ECO:0000256" key="8">
    <source>
        <dbReference type="RuleBase" id="RU363032"/>
    </source>
</evidence>
<evidence type="ECO:0000313" key="10">
    <source>
        <dbReference type="EMBL" id="QCC44772.1"/>
    </source>
</evidence>
<evidence type="ECO:0000256" key="3">
    <source>
        <dbReference type="ARBA" id="ARBA00022475"/>
    </source>
</evidence>
<feature type="transmembrane region" description="Helical" evidence="8">
    <location>
        <begin position="105"/>
        <end position="129"/>
    </location>
</feature>
<feature type="transmembrane region" description="Helical" evidence="8">
    <location>
        <begin position="251"/>
        <end position="270"/>
    </location>
</feature>
<dbReference type="InterPro" id="IPR035906">
    <property type="entry name" value="MetI-like_sf"/>
</dbReference>
<organism evidence="10 12">
    <name type="scientific">Halobacterium salinarum (strain ATCC 33171 / DSM 3754 / JCM 8978 / NBRC 102687 / NCIMB 764 / 91-R6)</name>
    <dbReference type="NCBI Taxonomy" id="2597657"/>
    <lineage>
        <taxon>Archaea</taxon>
        <taxon>Methanobacteriati</taxon>
        <taxon>Methanobacteriota</taxon>
        <taxon>Stenosarchaea group</taxon>
        <taxon>Halobacteria</taxon>
        <taxon>Halobacteriales</taxon>
        <taxon>Halobacteriaceae</taxon>
        <taxon>Halobacterium</taxon>
    </lineage>
</organism>
<dbReference type="CDD" id="cd06261">
    <property type="entry name" value="TM_PBP2"/>
    <property type="match status" value="2"/>
</dbReference>
<proteinExistence type="inferred from homology"/>
<feature type="domain" description="ABC transmembrane type-1" evidence="9">
    <location>
        <begin position="339"/>
        <end position="529"/>
    </location>
</feature>
<keyword evidence="3" id="KW-1003">Cell membrane</keyword>
<keyword evidence="5 8" id="KW-0812">Transmembrane</keyword>
<evidence type="ECO:0000313" key="12">
    <source>
        <dbReference type="Proteomes" id="UP000296216"/>
    </source>
</evidence>
<dbReference type="AlphaFoldDB" id="A0A4D6GWG6"/>
<dbReference type="GO" id="GO:0005886">
    <property type="term" value="C:plasma membrane"/>
    <property type="evidence" value="ECO:0007669"/>
    <property type="project" value="UniProtKB-SubCell"/>
</dbReference>
<evidence type="ECO:0000256" key="2">
    <source>
        <dbReference type="ARBA" id="ARBA00022448"/>
    </source>
</evidence>
<evidence type="ECO:0000256" key="7">
    <source>
        <dbReference type="ARBA" id="ARBA00023136"/>
    </source>
</evidence>
<name>A0A4D6GWG6_HALS9</name>
<feature type="transmembrane region" description="Helical" evidence="8">
    <location>
        <begin position="26"/>
        <end position="48"/>
    </location>
</feature>
<feature type="transmembrane region" description="Helical" evidence="8">
    <location>
        <begin position="301"/>
        <end position="325"/>
    </location>
</feature>
<gene>
    <name evidence="11" type="ORF">APQ99_02202</name>
    <name evidence="10" type="ORF">HBSAL_05505</name>
</gene>
<feature type="domain" description="ABC transmembrane type-1" evidence="9">
    <location>
        <begin position="69"/>
        <end position="271"/>
    </location>
</feature>
<dbReference type="Proteomes" id="UP000323075">
    <property type="component" value="Unassembled WGS sequence"/>
</dbReference>
<keyword evidence="2 8" id="KW-0813">Transport</keyword>
<feature type="transmembrane region" description="Helical" evidence="8">
    <location>
        <begin position="149"/>
        <end position="169"/>
    </location>
</feature>
<dbReference type="PROSITE" id="PS50928">
    <property type="entry name" value="ABC_TM1"/>
    <property type="match status" value="2"/>
</dbReference>
<comment type="similarity">
    <text evidence="8">Belongs to the binding-protein-dependent transport system permease family.</text>
</comment>
<reference evidence="10 12" key="1">
    <citation type="journal article" date="2019" name="Microbiol. Resour. Announc.">
        <title>The Genome Sequence of the Halobacterium salinarum Type Strain Is Closely Related to That of Laboratory Strains NRC-1 and R1.</title>
        <authorList>
            <person name="Pfeiffer F."/>
            <person name="Marchfelder A."/>
            <person name="Habermann B."/>
            <person name="Dyall-Smith M.L."/>
        </authorList>
    </citation>
    <scope>NUCLEOTIDE SEQUENCE [LARGE SCALE GENOMIC DNA]</scope>
    <source>
        <strain evidence="10">91-R6</strain>
        <strain evidence="12">ATCC 33171 / DSM 3754 / JCM 8978 / NBRC 102687 / NCIMB 764 / 91-R6</strain>
    </source>
</reference>
<dbReference type="Pfam" id="PF00528">
    <property type="entry name" value="BPD_transp_1"/>
    <property type="match status" value="2"/>
</dbReference>
<sequence>MAARERLARIRSAVVSGDDDEPGLSLAVLAGAVAAFVSLPLAGLLVRASNYGLGHFLDVFADTSSLDVLVNSLSLVGLVTVGCVLVGVPLAVLTVQTDLPGRRAWTIIAALPLVVPSYIGAFTFVSAFGPRGDLAGALGVIGIERIPSIYGLHGAALVLILFTYPYVFLTTRAALLSFDGTLVEAARTLNHSRWQAFRRITVPQILPGVAAGGLLAALYALSDFGTPSIMRYEVYTQQIFVAQGSLGVPEGYPALLSIQLLAVVAVVLALESRIGDGDTAYVSRGASQPGRVSLGVWKWPALAFCTAIAVLSLGVPLGVLAWWFQRAGDAIFEFDPMIAWNSLKVAVAAAGVATVLALPVAGYAARSSSRLSMVSDRLTYVGYAIPGVVIALSLVFLSTEFVQSLVKTVPLLVFAYVVRFLPQAVGSVRSSVLQVDPKLTEAARTLGRSSTDAFRSVTLPLIAPGVAAGAALVFLTTMKELPATLMLRPIGFETLVSYIWLVRGAGSYGAAAVPALVLVGVSALSMVVILAQERYNG</sequence>
<evidence type="ECO:0000256" key="4">
    <source>
        <dbReference type="ARBA" id="ARBA00022519"/>
    </source>
</evidence>
<evidence type="ECO:0000313" key="11">
    <source>
        <dbReference type="EMBL" id="TYO74960.1"/>
    </source>
</evidence>
<feature type="transmembrane region" description="Helical" evidence="8">
    <location>
        <begin position="377"/>
        <end position="397"/>
    </location>
</feature>
<dbReference type="Gene3D" id="1.10.3720.10">
    <property type="entry name" value="MetI-like"/>
    <property type="match status" value="2"/>
</dbReference>
<dbReference type="GO" id="GO:0055085">
    <property type="term" value="P:transmembrane transport"/>
    <property type="evidence" value="ECO:0007669"/>
    <property type="project" value="InterPro"/>
</dbReference>
<dbReference type="EMBL" id="CP038631">
    <property type="protein sequence ID" value="QCC44772.1"/>
    <property type="molecule type" value="Genomic_DNA"/>
</dbReference>
<dbReference type="RefSeq" id="WP_010902650.1">
    <property type="nucleotide sequence ID" value="NZ_VRYN01000009.1"/>
</dbReference>
<evidence type="ECO:0000259" key="9">
    <source>
        <dbReference type="PROSITE" id="PS50928"/>
    </source>
</evidence>
<evidence type="ECO:0000313" key="13">
    <source>
        <dbReference type="Proteomes" id="UP000323075"/>
    </source>
</evidence>
<feature type="transmembrane region" description="Helical" evidence="8">
    <location>
        <begin position="508"/>
        <end position="531"/>
    </location>
</feature>
<evidence type="ECO:0000256" key="5">
    <source>
        <dbReference type="ARBA" id="ARBA00022692"/>
    </source>
</evidence>
<keyword evidence="6 8" id="KW-1133">Transmembrane helix</keyword>
<dbReference type="SUPFAM" id="SSF161098">
    <property type="entry name" value="MetI-like"/>
    <property type="match status" value="2"/>
</dbReference>
<feature type="transmembrane region" description="Helical" evidence="8">
    <location>
        <begin position="68"/>
        <end position="93"/>
    </location>
</feature>
<dbReference type="GeneID" id="68693737"/>
<evidence type="ECO:0000256" key="1">
    <source>
        <dbReference type="ARBA" id="ARBA00004429"/>
    </source>
</evidence>
<comment type="subcellular location">
    <subcellularLocation>
        <location evidence="1">Cell inner membrane</location>
        <topology evidence="1">Multi-pass membrane protein</topology>
    </subcellularLocation>
    <subcellularLocation>
        <location evidence="8">Cell membrane</location>
        <topology evidence="8">Multi-pass membrane protein</topology>
    </subcellularLocation>
</comment>
<reference evidence="10" key="3">
    <citation type="journal article" name="MicrobiologyOpen">
        <title>Whole-genome comparison between the type strain of Halobacterium salinarum (DSM 3754(T)) and the laboratory strains R1 and NRC-1.</title>
        <authorList>
            <person name="Pfeiffer F."/>
            <person name="Losensky G."/>
            <person name="Marchfelder A."/>
            <person name="Habermann B."/>
            <person name="Dyall-Smith M."/>
        </authorList>
    </citation>
    <scope>NUCLEOTIDE SEQUENCE</scope>
    <source>
        <strain evidence="10">91-R6</strain>
    </source>
</reference>
<feature type="transmembrane region" description="Helical" evidence="8">
    <location>
        <begin position="345"/>
        <end position="365"/>
    </location>
</feature>
<feature type="transmembrane region" description="Helical" evidence="8">
    <location>
        <begin position="485"/>
        <end position="502"/>
    </location>
</feature>
<dbReference type="EMBL" id="VRYN01000009">
    <property type="protein sequence ID" value="TYO74960.1"/>
    <property type="molecule type" value="Genomic_DNA"/>
</dbReference>
<dbReference type="InterPro" id="IPR000515">
    <property type="entry name" value="MetI-like"/>
</dbReference>
<dbReference type="PANTHER" id="PTHR43357:SF3">
    <property type="entry name" value="FE(3+)-TRANSPORT SYSTEM PERMEASE PROTEIN FBPB 2"/>
    <property type="match status" value="1"/>
</dbReference>
<reference evidence="11 13" key="2">
    <citation type="submission" date="2019-07" db="EMBL/GenBank/DDBJ databases">
        <title>Genomic Encyclopedia of Archaeal and Bacterial Type Strains, Phase II (KMG-II): from individual species to whole genera.</title>
        <authorList>
            <person name="Goeker M."/>
        </authorList>
    </citation>
    <scope>NUCLEOTIDE SEQUENCE [LARGE SCALE GENOMIC DNA]</scope>
    <source>
        <strain evidence="11 13">DSM 3754</strain>
    </source>
</reference>
<keyword evidence="7 8" id="KW-0472">Membrane</keyword>
<protein>
    <submittedName>
        <fullName evidence="10">ABC-type transport system permease protein</fullName>
    </submittedName>
    <submittedName>
        <fullName evidence="11">Iron(III) transport system permease protein</fullName>
    </submittedName>
</protein>
<feature type="transmembrane region" description="Helical" evidence="8">
    <location>
        <begin position="200"/>
        <end position="221"/>
    </location>
</feature>
<dbReference type="Proteomes" id="UP000296216">
    <property type="component" value="Chromosome"/>
</dbReference>
<accession>A0A4D6GWG6</accession>
<feature type="transmembrane region" description="Helical" evidence="8">
    <location>
        <begin position="457"/>
        <end position="478"/>
    </location>
</feature>
<evidence type="ECO:0000256" key="6">
    <source>
        <dbReference type="ARBA" id="ARBA00022989"/>
    </source>
</evidence>
<dbReference type="PANTHER" id="PTHR43357">
    <property type="entry name" value="INNER MEMBRANE ABC TRANSPORTER PERMEASE PROTEIN YDCV"/>
    <property type="match status" value="1"/>
</dbReference>